<evidence type="ECO:0000313" key="8">
    <source>
        <dbReference type="EMBL" id="GAA4146187.1"/>
    </source>
</evidence>
<dbReference type="SUPFAM" id="SSF48452">
    <property type="entry name" value="TPR-like"/>
    <property type="match status" value="1"/>
</dbReference>
<dbReference type="InterPro" id="IPR011990">
    <property type="entry name" value="TPR-like_helical_dom_sf"/>
</dbReference>
<comment type="similarity">
    <text evidence="2">Belongs to the SusD family.</text>
</comment>
<comment type="caution">
    <text evidence="8">The sequence shown here is derived from an EMBL/GenBank/DDBJ whole genome shotgun (WGS) entry which is preliminary data.</text>
</comment>
<organism evidence="8 9">
    <name type="scientific">Sphingobacterium kyonggiense</name>
    <dbReference type="NCBI Taxonomy" id="714075"/>
    <lineage>
        <taxon>Bacteria</taxon>
        <taxon>Pseudomonadati</taxon>
        <taxon>Bacteroidota</taxon>
        <taxon>Sphingobacteriia</taxon>
        <taxon>Sphingobacteriales</taxon>
        <taxon>Sphingobacteriaceae</taxon>
        <taxon>Sphingobacterium</taxon>
    </lineage>
</organism>
<evidence type="ECO:0000256" key="2">
    <source>
        <dbReference type="ARBA" id="ARBA00006275"/>
    </source>
</evidence>
<dbReference type="Gene3D" id="1.25.40.390">
    <property type="match status" value="1"/>
</dbReference>
<feature type="domain" description="RagB/SusD" evidence="6">
    <location>
        <begin position="364"/>
        <end position="484"/>
    </location>
</feature>
<evidence type="ECO:0000256" key="3">
    <source>
        <dbReference type="ARBA" id="ARBA00022729"/>
    </source>
</evidence>
<accession>A0ABP7Z2Q8</accession>
<evidence type="ECO:0000256" key="4">
    <source>
        <dbReference type="ARBA" id="ARBA00023136"/>
    </source>
</evidence>
<name>A0ABP7Z2Q8_9SPHI</name>
<protein>
    <submittedName>
        <fullName evidence="8">RagB/SusD family nutrient uptake outer membrane protein</fullName>
    </submittedName>
</protein>
<dbReference type="PROSITE" id="PS51257">
    <property type="entry name" value="PROKAR_LIPOPROTEIN"/>
    <property type="match status" value="1"/>
</dbReference>
<sequence length="507" mass="58192">MKLRLAIYFMITLVGSSVLVSCSKFFEIEPYNSIIEEDFYKSQEDLNAAALGMYAAMSKDVHKYLLWGDARADMVTSGQAEPQPYINEFVLNNVSAENPFADYNGLYETIARCNRQLDFVYNVATYDDKLLDKAANAYYAEALLLRSLCYYYLVRTFDQFPIIRSQKGEDISYLDERGIQVKSGSSNLKITDLPGLQNFPEDKREIWLMIYNDVLKALGMLPLNFEWNKESLPSEERYGRISQPTAATFAAELALWLGEYRTASAFCNSPITNNQHSLGTAGAWPSQFTGSFASQHSMFLLGYRFDNSFETNRLQEFTSNLASEGGKYYLKPASQVINSIFAYEGNDIRTSFSFKVFEQDTVIWKYIGLDNVSSRRPAYRSIASWQIFRSADAWLLKAIADLQLNDYASAFNFLNMVRTARGLVKYLPTDIDYTNKTLMMQIIFNERAREFAFEGKRWYDLMLWSNIAGENILADKVSRKYNGEMRTDIFNKLSDQKNWFIPGKPSN</sequence>
<keyword evidence="9" id="KW-1185">Reference proteome</keyword>
<keyword evidence="4" id="KW-0472">Membrane</keyword>
<dbReference type="InterPro" id="IPR012944">
    <property type="entry name" value="SusD_RagB_dom"/>
</dbReference>
<dbReference type="InterPro" id="IPR033985">
    <property type="entry name" value="SusD-like_N"/>
</dbReference>
<feature type="domain" description="SusD-like N-terminal" evidence="7">
    <location>
        <begin position="24"/>
        <end position="167"/>
    </location>
</feature>
<evidence type="ECO:0000259" key="7">
    <source>
        <dbReference type="Pfam" id="PF14322"/>
    </source>
</evidence>
<reference evidence="9" key="1">
    <citation type="journal article" date="2019" name="Int. J. Syst. Evol. Microbiol.">
        <title>The Global Catalogue of Microorganisms (GCM) 10K type strain sequencing project: providing services to taxonomists for standard genome sequencing and annotation.</title>
        <authorList>
            <consortium name="The Broad Institute Genomics Platform"/>
            <consortium name="The Broad Institute Genome Sequencing Center for Infectious Disease"/>
            <person name="Wu L."/>
            <person name="Ma J."/>
        </authorList>
    </citation>
    <scope>NUCLEOTIDE SEQUENCE [LARGE SCALE GENOMIC DNA]</scope>
    <source>
        <strain evidence="9">JCM 16704</strain>
    </source>
</reference>
<keyword evidence="3" id="KW-0732">Signal</keyword>
<dbReference type="EMBL" id="BAAAZI010000012">
    <property type="protein sequence ID" value="GAA4146187.1"/>
    <property type="molecule type" value="Genomic_DNA"/>
</dbReference>
<dbReference type="RefSeq" id="WP_344675681.1">
    <property type="nucleotide sequence ID" value="NZ_BAAAZI010000012.1"/>
</dbReference>
<keyword evidence="5" id="KW-0998">Cell outer membrane</keyword>
<evidence type="ECO:0000313" key="9">
    <source>
        <dbReference type="Proteomes" id="UP001500101"/>
    </source>
</evidence>
<evidence type="ECO:0000256" key="5">
    <source>
        <dbReference type="ARBA" id="ARBA00023237"/>
    </source>
</evidence>
<evidence type="ECO:0000256" key="1">
    <source>
        <dbReference type="ARBA" id="ARBA00004442"/>
    </source>
</evidence>
<proteinExistence type="inferred from homology"/>
<dbReference type="Proteomes" id="UP001500101">
    <property type="component" value="Unassembled WGS sequence"/>
</dbReference>
<evidence type="ECO:0000259" key="6">
    <source>
        <dbReference type="Pfam" id="PF07980"/>
    </source>
</evidence>
<gene>
    <name evidence="8" type="ORF">GCM10022216_30820</name>
</gene>
<dbReference type="Pfam" id="PF14322">
    <property type="entry name" value="SusD-like_3"/>
    <property type="match status" value="1"/>
</dbReference>
<comment type="subcellular location">
    <subcellularLocation>
        <location evidence="1">Cell outer membrane</location>
    </subcellularLocation>
</comment>
<dbReference type="Pfam" id="PF07980">
    <property type="entry name" value="SusD_RagB"/>
    <property type="match status" value="1"/>
</dbReference>